<dbReference type="Gene3D" id="3.90.79.10">
    <property type="entry name" value="Nucleoside Triphosphate Pyrophosphohydrolase"/>
    <property type="match status" value="1"/>
</dbReference>
<dbReference type="InterPro" id="IPR000086">
    <property type="entry name" value="NUDIX_hydrolase_dom"/>
</dbReference>
<dbReference type="InterPro" id="IPR015797">
    <property type="entry name" value="NUDIX_hydrolase-like_dom_sf"/>
</dbReference>
<keyword evidence="3" id="KW-0479">Metal-binding</keyword>
<dbReference type="AlphaFoldDB" id="A0A6S6QX51"/>
<evidence type="ECO:0000256" key="5">
    <source>
        <dbReference type="ARBA" id="ARBA00022842"/>
    </source>
</evidence>
<dbReference type="SUPFAM" id="SSF55811">
    <property type="entry name" value="Nudix"/>
    <property type="match status" value="1"/>
</dbReference>
<dbReference type="KEGG" id="tso:IZ6_18630"/>
<dbReference type="PANTHER" id="PTHR12318">
    <property type="entry name" value="TESTOSTERONE-REGULATED PROTEIN RP2"/>
    <property type="match status" value="1"/>
</dbReference>
<comment type="cofactor">
    <cofactor evidence="1">
        <name>Mn(2+)</name>
        <dbReference type="ChEBI" id="CHEBI:29035"/>
    </cofactor>
</comment>
<keyword evidence="5" id="KW-0460">Magnesium</keyword>
<gene>
    <name evidence="9" type="ORF">IZ6_18630</name>
</gene>
<reference evidence="9 10" key="1">
    <citation type="submission" date="2020-08" db="EMBL/GenBank/DDBJ databases">
        <title>Genome sequence of Rhizobiales bacterium strain IZ6.</title>
        <authorList>
            <person name="Nakai R."/>
            <person name="Naganuma T."/>
        </authorList>
    </citation>
    <scope>NUCLEOTIDE SEQUENCE [LARGE SCALE GENOMIC DNA]</scope>
    <source>
        <strain evidence="9 10">IZ6</strain>
    </source>
</reference>
<accession>A0A6S6QX51</accession>
<dbReference type="GO" id="GO:0016818">
    <property type="term" value="F:hydrolase activity, acting on acid anhydrides, in phosphorus-containing anhydrides"/>
    <property type="evidence" value="ECO:0007669"/>
    <property type="project" value="InterPro"/>
</dbReference>
<evidence type="ECO:0000256" key="4">
    <source>
        <dbReference type="ARBA" id="ARBA00022801"/>
    </source>
</evidence>
<evidence type="ECO:0000256" key="7">
    <source>
        <dbReference type="SAM" id="MobiDB-lite"/>
    </source>
</evidence>
<evidence type="ECO:0000256" key="3">
    <source>
        <dbReference type="ARBA" id="ARBA00022723"/>
    </source>
</evidence>
<dbReference type="Proteomes" id="UP000515317">
    <property type="component" value="Chromosome"/>
</dbReference>
<sequence length="251" mass="28021">MKPSGGWSVAEMNPGLKDQPRPPYHPSQKRPRDAAVLILLDRSGPQTKVLLGQRHSGHVFMPGLHVFPGGKVEAADARAPATGHLPPHVERRLLSDVRRPSSLRARAYALAAIRELAEETGLMLGRKPAHVPAMAGDWKPFAAAGVVPNLDHLFLVCRSITPPGLARRYDTRFFATDLSDVCHRIEGVIHKDAELVELRWTPLGHTDGLHLHQITRLVLQELEARLKSGLERDLPVPFYRPRKGRYHRDEI</sequence>
<dbReference type="PROSITE" id="PS51462">
    <property type="entry name" value="NUDIX"/>
    <property type="match status" value="1"/>
</dbReference>
<evidence type="ECO:0000256" key="1">
    <source>
        <dbReference type="ARBA" id="ARBA00001936"/>
    </source>
</evidence>
<evidence type="ECO:0000256" key="6">
    <source>
        <dbReference type="ARBA" id="ARBA00023211"/>
    </source>
</evidence>
<dbReference type="PANTHER" id="PTHR12318:SF0">
    <property type="entry name" value="ACYL-COENZYME A DIPHOSPHATASE NUDT19"/>
    <property type="match status" value="1"/>
</dbReference>
<evidence type="ECO:0000259" key="8">
    <source>
        <dbReference type="PROSITE" id="PS51462"/>
    </source>
</evidence>
<comment type="cofactor">
    <cofactor evidence="2">
        <name>Mg(2+)</name>
        <dbReference type="ChEBI" id="CHEBI:18420"/>
    </cofactor>
</comment>
<proteinExistence type="predicted"/>
<feature type="region of interest" description="Disordered" evidence="7">
    <location>
        <begin position="1"/>
        <end position="30"/>
    </location>
</feature>
<feature type="domain" description="Nudix hydrolase" evidence="8">
    <location>
        <begin position="31"/>
        <end position="224"/>
    </location>
</feature>
<protein>
    <submittedName>
        <fullName evidence="9">NUDIX hydrolase</fullName>
    </submittedName>
</protein>
<dbReference type="GO" id="GO:0046872">
    <property type="term" value="F:metal ion binding"/>
    <property type="evidence" value="ECO:0007669"/>
    <property type="project" value="UniProtKB-KW"/>
</dbReference>
<evidence type="ECO:0000313" key="9">
    <source>
        <dbReference type="EMBL" id="BCJ91128.1"/>
    </source>
</evidence>
<dbReference type="CDD" id="cd18870">
    <property type="entry name" value="NUDIX_AcylCoAdiphos_Nudt19"/>
    <property type="match status" value="1"/>
</dbReference>
<organism evidence="9 10">
    <name type="scientific">Terrihabitans soli</name>
    <dbReference type="NCBI Taxonomy" id="708113"/>
    <lineage>
        <taxon>Bacteria</taxon>
        <taxon>Pseudomonadati</taxon>
        <taxon>Pseudomonadota</taxon>
        <taxon>Alphaproteobacteria</taxon>
        <taxon>Hyphomicrobiales</taxon>
        <taxon>Terrihabitans</taxon>
    </lineage>
</organism>
<evidence type="ECO:0000313" key="10">
    <source>
        <dbReference type="Proteomes" id="UP000515317"/>
    </source>
</evidence>
<keyword evidence="4 9" id="KW-0378">Hydrolase</keyword>
<keyword evidence="10" id="KW-1185">Reference proteome</keyword>
<dbReference type="InterPro" id="IPR039121">
    <property type="entry name" value="NUDT19"/>
</dbReference>
<dbReference type="EMBL" id="AP023361">
    <property type="protein sequence ID" value="BCJ91128.1"/>
    <property type="molecule type" value="Genomic_DNA"/>
</dbReference>
<evidence type="ECO:0000256" key="2">
    <source>
        <dbReference type="ARBA" id="ARBA00001946"/>
    </source>
</evidence>
<name>A0A6S6QX51_9HYPH</name>
<keyword evidence="6" id="KW-0464">Manganese</keyword>